<accession>A0AAW1ZRW9</accession>
<dbReference type="Proteomes" id="UP001479290">
    <property type="component" value="Unassembled WGS sequence"/>
</dbReference>
<keyword evidence="3" id="KW-1185">Reference proteome</keyword>
<organism evidence="2 3">
    <name type="scientific">Culter alburnus</name>
    <name type="common">Topmouth culter</name>
    <dbReference type="NCBI Taxonomy" id="194366"/>
    <lineage>
        <taxon>Eukaryota</taxon>
        <taxon>Metazoa</taxon>
        <taxon>Chordata</taxon>
        <taxon>Craniata</taxon>
        <taxon>Vertebrata</taxon>
        <taxon>Euteleostomi</taxon>
        <taxon>Actinopterygii</taxon>
        <taxon>Neopterygii</taxon>
        <taxon>Teleostei</taxon>
        <taxon>Ostariophysi</taxon>
        <taxon>Cypriniformes</taxon>
        <taxon>Xenocyprididae</taxon>
        <taxon>Xenocypridinae</taxon>
        <taxon>Culter</taxon>
    </lineage>
</organism>
<evidence type="ECO:0000313" key="3">
    <source>
        <dbReference type="Proteomes" id="UP001479290"/>
    </source>
</evidence>
<feature type="non-terminal residue" evidence="2">
    <location>
        <position position="83"/>
    </location>
</feature>
<protein>
    <submittedName>
        <fullName evidence="2">Uncharacterized protein</fullName>
    </submittedName>
</protein>
<dbReference type="AlphaFoldDB" id="A0AAW1ZRW9"/>
<evidence type="ECO:0000256" key="1">
    <source>
        <dbReference type="SAM" id="MobiDB-lite"/>
    </source>
</evidence>
<comment type="caution">
    <text evidence="2">The sequence shown here is derived from an EMBL/GenBank/DDBJ whole genome shotgun (WGS) entry which is preliminary data.</text>
</comment>
<feature type="region of interest" description="Disordered" evidence="1">
    <location>
        <begin position="56"/>
        <end position="83"/>
    </location>
</feature>
<dbReference type="EMBL" id="JAWDJR010000014">
    <property type="protein sequence ID" value="KAK9963079.1"/>
    <property type="molecule type" value="Genomic_DNA"/>
</dbReference>
<name>A0AAW1ZRW9_CULAL</name>
<proteinExistence type="predicted"/>
<sequence length="83" mass="8572">MSLSPSVALDWLSSRRPRAPLMCQRQTAGKNFGKNGGGCNVSERVAGAIGCSCAGAGRGTAQPGREQPNTSSSSQHIEEPDQA</sequence>
<gene>
    <name evidence="2" type="ORF">ABG768_006301</name>
</gene>
<reference evidence="2 3" key="1">
    <citation type="submission" date="2024-05" db="EMBL/GenBank/DDBJ databases">
        <title>A high-quality chromosomal-level genome assembly of Topmouth culter (Culter alburnus).</title>
        <authorList>
            <person name="Zhao H."/>
        </authorList>
    </citation>
    <scope>NUCLEOTIDE SEQUENCE [LARGE SCALE GENOMIC DNA]</scope>
    <source>
        <strain evidence="2">CATC2023</strain>
        <tissue evidence="2">Muscle</tissue>
    </source>
</reference>
<evidence type="ECO:0000313" key="2">
    <source>
        <dbReference type="EMBL" id="KAK9963079.1"/>
    </source>
</evidence>